<dbReference type="AlphaFoldDB" id="A0A4U1JEQ1"/>
<name>A0A4U1JEQ1_9BACT</name>
<dbReference type="SUPFAM" id="SSF47240">
    <property type="entry name" value="Ferritin-like"/>
    <property type="match status" value="1"/>
</dbReference>
<evidence type="ECO:0000313" key="3">
    <source>
        <dbReference type="Proteomes" id="UP000309215"/>
    </source>
</evidence>
<proteinExistence type="predicted"/>
<dbReference type="Proteomes" id="UP000309215">
    <property type="component" value="Unassembled WGS sequence"/>
</dbReference>
<sequence length="316" mass="33615">MNMRHLDKLFVMIIATTALGARGLACGPCPENVSQIPLLPPSSDGGVEDAGDWIADECQRKCPNGISCVPASIPLEDGGTMPAIECTQMSECGAGRRPLGGYGPEKRLDTKDLGPAGAWLVDAATLEAGSVIAFRELRRDLAALGAPRRLLRAASRAADEERRHTRRTRALARRYGACVPRQPFGATRRAALEELATHNAAEGCVREAFGALVARWQATFAEDAEVRAAMARIADEEARHAALAYAIDAWAKRRLDPAARARVEAARREAAQAIVAPRARDTGRDEALRVLGLPDAAEAEALAQRFVAALGIGAAA</sequence>
<keyword evidence="3" id="KW-1185">Reference proteome</keyword>
<keyword evidence="1" id="KW-0732">Signal</keyword>
<feature type="signal peptide" evidence="1">
    <location>
        <begin position="1"/>
        <end position="20"/>
    </location>
</feature>
<dbReference type="OrthoDB" id="5497493at2"/>
<dbReference type="EMBL" id="SSMQ01000014">
    <property type="protein sequence ID" value="TKD08326.1"/>
    <property type="molecule type" value="Genomic_DNA"/>
</dbReference>
<dbReference type="InterPro" id="IPR009078">
    <property type="entry name" value="Ferritin-like_SF"/>
</dbReference>
<reference evidence="2 3" key="1">
    <citation type="submission" date="2019-04" db="EMBL/GenBank/DDBJ databases">
        <authorList>
            <person name="Li Y."/>
            <person name="Wang J."/>
        </authorList>
    </citation>
    <scope>NUCLEOTIDE SEQUENCE [LARGE SCALE GENOMIC DNA]</scope>
    <source>
        <strain evidence="2 3">DSM 14668</strain>
    </source>
</reference>
<comment type="caution">
    <text evidence="2">The sequence shown here is derived from an EMBL/GenBank/DDBJ whole genome shotgun (WGS) entry which is preliminary data.</text>
</comment>
<feature type="chain" id="PRO_5020767810" description="Ferritin-like domain-containing protein" evidence="1">
    <location>
        <begin position="21"/>
        <end position="316"/>
    </location>
</feature>
<protein>
    <recommendedName>
        <fullName evidence="4">Ferritin-like domain-containing protein</fullName>
    </recommendedName>
</protein>
<evidence type="ECO:0008006" key="4">
    <source>
        <dbReference type="Google" id="ProtNLM"/>
    </source>
</evidence>
<dbReference type="RefSeq" id="WP_136929786.1">
    <property type="nucleotide sequence ID" value="NZ_SSMQ01000014.1"/>
</dbReference>
<accession>A0A4U1JEQ1</accession>
<evidence type="ECO:0000313" key="2">
    <source>
        <dbReference type="EMBL" id="TKD08326.1"/>
    </source>
</evidence>
<evidence type="ECO:0000256" key="1">
    <source>
        <dbReference type="SAM" id="SignalP"/>
    </source>
</evidence>
<gene>
    <name evidence="2" type="ORF">E8A74_15480</name>
</gene>
<organism evidence="2 3">
    <name type="scientific">Polyangium fumosum</name>
    <dbReference type="NCBI Taxonomy" id="889272"/>
    <lineage>
        <taxon>Bacteria</taxon>
        <taxon>Pseudomonadati</taxon>
        <taxon>Myxococcota</taxon>
        <taxon>Polyangia</taxon>
        <taxon>Polyangiales</taxon>
        <taxon>Polyangiaceae</taxon>
        <taxon>Polyangium</taxon>
    </lineage>
</organism>